<dbReference type="InterPro" id="IPR013655">
    <property type="entry name" value="PAS_fold_3"/>
</dbReference>
<evidence type="ECO:0000256" key="1">
    <source>
        <dbReference type="ARBA" id="ARBA00000085"/>
    </source>
</evidence>
<dbReference type="SMART" id="SM00448">
    <property type="entry name" value="REC"/>
    <property type="match status" value="1"/>
</dbReference>
<evidence type="ECO:0000256" key="6">
    <source>
        <dbReference type="ARBA" id="ARBA00022777"/>
    </source>
</evidence>
<dbReference type="InterPro" id="IPR035965">
    <property type="entry name" value="PAS-like_dom_sf"/>
</dbReference>
<organism evidence="14">
    <name type="scientific">Solibacter usitatus (strain Ellin6076)</name>
    <dbReference type="NCBI Taxonomy" id="234267"/>
    <lineage>
        <taxon>Bacteria</taxon>
        <taxon>Pseudomonadati</taxon>
        <taxon>Acidobacteriota</taxon>
        <taxon>Terriglobia</taxon>
        <taxon>Bryobacterales</taxon>
        <taxon>Solibacteraceae</taxon>
        <taxon>Candidatus Solibacter</taxon>
    </lineage>
</organism>
<dbReference type="GO" id="GO:0005524">
    <property type="term" value="F:ATP binding"/>
    <property type="evidence" value="ECO:0007669"/>
    <property type="project" value="UniProtKB-KW"/>
</dbReference>
<dbReference type="InterPro" id="IPR005467">
    <property type="entry name" value="His_kinase_dom"/>
</dbReference>
<dbReference type="Pfam" id="PF00072">
    <property type="entry name" value="Response_reg"/>
    <property type="match status" value="1"/>
</dbReference>
<feature type="domain" description="Response regulatory" evidence="11">
    <location>
        <begin position="17"/>
        <end position="136"/>
    </location>
</feature>
<dbReference type="STRING" id="234267.Acid_2044"/>
<dbReference type="Gene3D" id="1.10.287.130">
    <property type="match status" value="1"/>
</dbReference>
<comment type="catalytic activity">
    <reaction evidence="1">
        <text>ATP + protein L-histidine = ADP + protein N-phospho-L-histidine.</text>
        <dbReference type="EC" id="2.7.13.3"/>
    </reaction>
</comment>
<dbReference type="PROSITE" id="PS50109">
    <property type="entry name" value="HIS_KIN"/>
    <property type="match status" value="1"/>
</dbReference>
<dbReference type="PROSITE" id="PS50112">
    <property type="entry name" value="PAS"/>
    <property type="match status" value="1"/>
</dbReference>
<evidence type="ECO:0000256" key="2">
    <source>
        <dbReference type="ARBA" id="ARBA00012438"/>
    </source>
</evidence>
<evidence type="ECO:0000256" key="9">
    <source>
        <dbReference type="PROSITE-ProRule" id="PRU00169"/>
    </source>
</evidence>
<dbReference type="CDD" id="cd00130">
    <property type="entry name" value="PAS"/>
    <property type="match status" value="1"/>
</dbReference>
<dbReference type="AlphaFoldDB" id="Q026N5"/>
<dbReference type="SUPFAM" id="SSF47384">
    <property type="entry name" value="Homodimeric domain of signal transducing histidine kinase"/>
    <property type="match status" value="1"/>
</dbReference>
<evidence type="ECO:0000313" key="14">
    <source>
        <dbReference type="EMBL" id="ABJ83034.1"/>
    </source>
</evidence>
<name>Q026N5_SOLUE</name>
<evidence type="ECO:0000259" key="13">
    <source>
        <dbReference type="PROSITE" id="PS50113"/>
    </source>
</evidence>
<dbReference type="InterPro" id="IPR001610">
    <property type="entry name" value="PAC"/>
</dbReference>
<dbReference type="InterPro" id="IPR001789">
    <property type="entry name" value="Sig_transdc_resp-reg_receiver"/>
</dbReference>
<feature type="domain" description="PAC" evidence="13">
    <location>
        <begin position="229"/>
        <end position="282"/>
    </location>
</feature>
<keyword evidence="3 9" id="KW-0597">Phosphoprotein</keyword>
<reference evidence="14" key="1">
    <citation type="submission" date="2006-10" db="EMBL/GenBank/DDBJ databases">
        <title>Complete sequence of Solibacter usitatus Ellin6076.</title>
        <authorList>
            <consortium name="US DOE Joint Genome Institute"/>
            <person name="Copeland A."/>
            <person name="Lucas S."/>
            <person name="Lapidus A."/>
            <person name="Barry K."/>
            <person name="Detter J.C."/>
            <person name="Glavina del Rio T."/>
            <person name="Hammon N."/>
            <person name="Israni S."/>
            <person name="Dalin E."/>
            <person name="Tice H."/>
            <person name="Pitluck S."/>
            <person name="Thompson L.S."/>
            <person name="Brettin T."/>
            <person name="Bruce D."/>
            <person name="Han C."/>
            <person name="Tapia R."/>
            <person name="Gilna P."/>
            <person name="Schmutz J."/>
            <person name="Larimer F."/>
            <person name="Land M."/>
            <person name="Hauser L."/>
            <person name="Kyrpides N."/>
            <person name="Mikhailova N."/>
            <person name="Janssen P.H."/>
            <person name="Kuske C.R."/>
            <person name="Richardson P."/>
        </authorList>
    </citation>
    <scope>NUCLEOTIDE SEQUENCE</scope>
    <source>
        <strain evidence="14">Ellin6076</strain>
    </source>
</reference>
<evidence type="ECO:0000259" key="10">
    <source>
        <dbReference type="PROSITE" id="PS50109"/>
    </source>
</evidence>
<evidence type="ECO:0000256" key="7">
    <source>
        <dbReference type="ARBA" id="ARBA00022840"/>
    </source>
</evidence>
<dbReference type="PROSITE" id="PS50110">
    <property type="entry name" value="RESPONSE_REGULATORY"/>
    <property type="match status" value="1"/>
</dbReference>
<evidence type="ECO:0000256" key="4">
    <source>
        <dbReference type="ARBA" id="ARBA00022679"/>
    </source>
</evidence>
<evidence type="ECO:0000256" key="8">
    <source>
        <dbReference type="ARBA" id="ARBA00023012"/>
    </source>
</evidence>
<feature type="modified residue" description="4-aspartylphosphate" evidence="9">
    <location>
        <position position="69"/>
    </location>
</feature>
<dbReference type="InterPro" id="IPR003661">
    <property type="entry name" value="HisK_dim/P_dom"/>
</dbReference>
<dbReference type="SMART" id="SM00086">
    <property type="entry name" value="PAC"/>
    <property type="match status" value="1"/>
</dbReference>
<dbReference type="InterPro" id="IPR004358">
    <property type="entry name" value="Sig_transdc_His_kin-like_C"/>
</dbReference>
<keyword evidence="7" id="KW-0067">ATP-binding</keyword>
<dbReference type="EMBL" id="CP000473">
    <property type="protein sequence ID" value="ABJ83034.1"/>
    <property type="molecule type" value="Genomic_DNA"/>
</dbReference>
<dbReference type="FunFam" id="3.30.450.20:FF:000099">
    <property type="entry name" value="Sensory box sensor histidine kinase"/>
    <property type="match status" value="1"/>
</dbReference>
<dbReference type="InterPro" id="IPR011006">
    <property type="entry name" value="CheY-like_superfamily"/>
</dbReference>
<dbReference type="InterPro" id="IPR036097">
    <property type="entry name" value="HisK_dim/P_sf"/>
</dbReference>
<dbReference type="PRINTS" id="PR00344">
    <property type="entry name" value="BCTRLSENSOR"/>
</dbReference>
<evidence type="ECO:0000259" key="11">
    <source>
        <dbReference type="PROSITE" id="PS50110"/>
    </source>
</evidence>
<dbReference type="SMART" id="SM00388">
    <property type="entry name" value="HisKA"/>
    <property type="match status" value="1"/>
</dbReference>
<dbReference type="InterPro" id="IPR003594">
    <property type="entry name" value="HATPase_dom"/>
</dbReference>
<sequence length="533" mass="59037">MPRLLTDRGMGNGNSWRVLIIEDESIDREIYKRYLGCSSAFHFEFAESDSAAGGIEISRSWQPDCILLDFNLKDMDGLEVLPRLRNGGEHLPCAVVMLTAFGGEELAVKAMKNGAMDYLPKGQVVGDLLPQTVVNAIRRFELQRRIEQQRVELERRTLQYQTLLEAIPQKVWTADSEGRVEYANSQWSEFTGLDAVRAGELGWDDLVHPDDRENTWSAWNQARQTGTIFEIEHRLRRASDGAYCWHLARAVPFRAANGQIVNWFGTCTEIENQKQAETLNLQREKLQSLGQLAAGLAHDFNNLLVAVLCGASYARETLPPTHPVQEILKGVIRAGERAAELTSKMLAYAGLGNQHIEPTDLNQLVVETCDSLRESISREIFLDVQIMPGGAPLTTDPRRMRQVVAELVMNAAESIRKGSPGVVIVRTYSREITAPAVSGQPPDLAPGCYVVLEVHDNGCGMHEEILKRIFDPFFSTKFLGRGLGLAAVQGFVRSNGGDVQVESSPGDGTSFRILLPTAETSESRADRATCSRG</sequence>
<keyword evidence="8" id="KW-0902">Two-component regulatory system</keyword>
<keyword evidence="4" id="KW-0808">Transferase</keyword>
<dbReference type="InterPro" id="IPR000014">
    <property type="entry name" value="PAS"/>
</dbReference>
<keyword evidence="5" id="KW-0547">Nucleotide-binding</keyword>
<evidence type="ECO:0000259" key="12">
    <source>
        <dbReference type="PROSITE" id="PS50112"/>
    </source>
</evidence>
<keyword evidence="6 14" id="KW-0418">Kinase</keyword>
<dbReference type="InterPro" id="IPR036890">
    <property type="entry name" value="HATPase_C_sf"/>
</dbReference>
<dbReference type="GO" id="GO:0000155">
    <property type="term" value="F:phosphorelay sensor kinase activity"/>
    <property type="evidence" value="ECO:0007669"/>
    <property type="project" value="InterPro"/>
</dbReference>
<dbReference type="KEGG" id="sus:Acid_2044"/>
<dbReference type="Pfam" id="PF08447">
    <property type="entry name" value="PAS_3"/>
    <property type="match status" value="1"/>
</dbReference>
<evidence type="ECO:0000256" key="5">
    <source>
        <dbReference type="ARBA" id="ARBA00022741"/>
    </source>
</evidence>
<dbReference type="PANTHER" id="PTHR43065:SF46">
    <property type="entry name" value="C4-DICARBOXYLATE TRANSPORT SENSOR PROTEIN DCTB"/>
    <property type="match status" value="1"/>
</dbReference>
<dbReference type="eggNOG" id="COG4191">
    <property type="taxonomic scope" value="Bacteria"/>
</dbReference>
<dbReference type="NCBIfam" id="TIGR00229">
    <property type="entry name" value="sensory_box"/>
    <property type="match status" value="1"/>
</dbReference>
<feature type="domain" description="PAS" evidence="12">
    <location>
        <begin position="156"/>
        <end position="226"/>
    </location>
</feature>
<dbReference type="Gene3D" id="3.40.50.2300">
    <property type="match status" value="1"/>
</dbReference>
<dbReference type="Gene3D" id="3.30.450.20">
    <property type="entry name" value="PAS domain"/>
    <property type="match status" value="1"/>
</dbReference>
<evidence type="ECO:0000256" key="3">
    <source>
        <dbReference type="ARBA" id="ARBA00022553"/>
    </source>
</evidence>
<dbReference type="Pfam" id="PF02518">
    <property type="entry name" value="HATPase_c"/>
    <property type="match status" value="1"/>
</dbReference>
<dbReference type="InParanoid" id="Q026N5"/>
<dbReference type="CDD" id="cd00156">
    <property type="entry name" value="REC"/>
    <property type="match status" value="1"/>
</dbReference>
<dbReference type="SUPFAM" id="SSF52172">
    <property type="entry name" value="CheY-like"/>
    <property type="match status" value="1"/>
</dbReference>
<dbReference type="Gene3D" id="3.30.565.10">
    <property type="entry name" value="Histidine kinase-like ATPase, C-terminal domain"/>
    <property type="match status" value="1"/>
</dbReference>
<dbReference type="SUPFAM" id="SSF55785">
    <property type="entry name" value="PYP-like sensor domain (PAS domain)"/>
    <property type="match status" value="1"/>
</dbReference>
<dbReference type="EC" id="2.7.13.3" evidence="2"/>
<dbReference type="InterPro" id="IPR000700">
    <property type="entry name" value="PAS-assoc_C"/>
</dbReference>
<dbReference type="SMART" id="SM00091">
    <property type="entry name" value="PAS"/>
    <property type="match status" value="1"/>
</dbReference>
<dbReference type="HOGENOM" id="CLU_000445_114_72_0"/>
<dbReference type="SMART" id="SM00387">
    <property type="entry name" value="HATPase_c"/>
    <property type="match status" value="1"/>
</dbReference>
<dbReference type="SUPFAM" id="SSF55874">
    <property type="entry name" value="ATPase domain of HSP90 chaperone/DNA topoisomerase II/histidine kinase"/>
    <property type="match status" value="1"/>
</dbReference>
<feature type="domain" description="Histidine kinase" evidence="10">
    <location>
        <begin position="295"/>
        <end position="519"/>
    </location>
</feature>
<dbReference type="eggNOG" id="COG0784">
    <property type="taxonomic scope" value="Bacteria"/>
</dbReference>
<gene>
    <name evidence="14" type="ordered locus">Acid_2044</name>
</gene>
<protein>
    <recommendedName>
        <fullName evidence="2">histidine kinase</fullName>
        <ecNumber evidence="2">2.7.13.3</ecNumber>
    </recommendedName>
</protein>
<dbReference type="PANTHER" id="PTHR43065">
    <property type="entry name" value="SENSOR HISTIDINE KINASE"/>
    <property type="match status" value="1"/>
</dbReference>
<accession>Q026N5</accession>
<dbReference type="PROSITE" id="PS50113">
    <property type="entry name" value="PAC"/>
    <property type="match status" value="1"/>
</dbReference>
<proteinExistence type="predicted"/>